<proteinExistence type="predicted"/>
<gene>
    <name evidence="1" type="ORF">TWF102_009633</name>
</gene>
<name>A0A7C8J2I4_ORBOL</name>
<protein>
    <submittedName>
        <fullName evidence="1">Uncharacterized protein</fullName>
    </submittedName>
</protein>
<reference evidence="1 2" key="1">
    <citation type="submission" date="2019-06" db="EMBL/GenBank/DDBJ databases">
        <authorList>
            <person name="Palmer J.M."/>
        </authorList>
    </citation>
    <scope>NUCLEOTIDE SEQUENCE [LARGE SCALE GENOMIC DNA]</scope>
    <source>
        <strain evidence="1 2">TWF102</strain>
    </source>
</reference>
<sequence length="199" mass="21974">MTSRLEAFNDIPSSFIIMYYETSYRNSISLPRIVIRSQRKHLGEAPSSRLPCKSERNVINEVIHLRKMDSINPIPLVGGGLQDAVDQREQPWKRFADPTALRFAQMIANARDQTALGGQGTLEQYGAENGPNNQLFIGHYGAENGAGEDKPVDNREQPWKLFADPNAPQFAKIIAAAQKQTIFGVGEDALSQYGAENGG</sequence>
<dbReference type="AlphaFoldDB" id="A0A7C8J2I4"/>
<comment type="caution">
    <text evidence="1">The sequence shown here is derived from an EMBL/GenBank/DDBJ whole genome shotgun (WGS) entry which is preliminary data.</text>
</comment>
<evidence type="ECO:0000313" key="2">
    <source>
        <dbReference type="Proteomes" id="UP000475325"/>
    </source>
</evidence>
<dbReference type="Proteomes" id="UP000475325">
    <property type="component" value="Unassembled WGS sequence"/>
</dbReference>
<organism evidence="1 2">
    <name type="scientific">Orbilia oligospora</name>
    <name type="common">Nematode-trapping fungus</name>
    <name type="synonym">Arthrobotrys oligospora</name>
    <dbReference type="NCBI Taxonomy" id="2813651"/>
    <lineage>
        <taxon>Eukaryota</taxon>
        <taxon>Fungi</taxon>
        <taxon>Dikarya</taxon>
        <taxon>Ascomycota</taxon>
        <taxon>Pezizomycotina</taxon>
        <taxon>Orbiliomycetes</taxon>
        <taxon>Orbiliales</taxon>
        <taxon>Orbiliaceae</taxon>
        <taxon>Orbilia</taxon>
    </lineage>
</organism>
<evidence type="ECO:0000313" key="1">
    <source>
        <dbReference type="EMBL" id="KAF3089634.1"/>
    </source>
</evidence>
<dbReference type="EMBL" id="WIQW01000065">
    <property type="protein sequence ID" value="KAF3089634.1"/>
    <property type="molecule type" value="Genomic_DNA"/>
</dbReference>
<accession>A0A7C8J2I4</accession>